<keyword evidence="3" id="KW-0029">Amino-acid transport</keyword>
<keyword evidence="3" id="KW-0813">Transport</keyword>
<protein>
    <recommendedName>
        <fullName evidence="4">Leucine-binding protein domain-containing protein</fullName>
    </recommendedName>
</protein>
<dbReference type="PROSITE" id="PS51318">
    <property type="entry name" value="TAT"/>
    <property type="match status" value="1"/>
</dbReference>
<dbReference type="CDD" id="cd06340">
    <property type="entry name" value="PBP1_ABC_ligand_binding-like"/>
    <property type="match status" value="1"/>
</dbReference>
<dbReference type="Gene3D" id="3.40.50.2300">
    <property type="match status" value="2"/>
</dbReference>
<evidence type="ECO:0000256" key="1">
    <source>
        <dbReference type="ARBA" id="ARBA00010062"/>
    </source>
</evidence>
<dbReference type="PANTHER" id="PTHR30483:SF37">
    <property type="entry name" value="ABC TRANSPORTER SUBSTRATE-BINDING PROTEIN"/>
    <property type="match status" value="1"/>
</dbReference>
<organism evidence="5 6">
    <name type="scientific">Methylobacterium crusticola</name>
    <dbReference type="NCBI Taxonomy" id="1697972"/>
    <lineage>
        <taxon>Bacteria</taxon>
        <taxon>Pseudomonadati</taxon>
        <taxon>Pseudomonadota</taxon>
        <taxon>Alphaproteobacteria</taxon>
        <taxon>Hyphomicrobiales</taxon>
        <taxon>Methylobacteriaceae</taxon>
        <taxon>Methylobacterium</taxon>
    </lineage>
</organism>
<comment type="caution">
    <text evidence="5">The sequence shown here is derived from an EMBL/GenBank/DDBJ whole genome shotgun (WGS) entry which is preliminary data.</text>
</comment>
<keyword evidence="6" id="KW-1185">Reference proteome</keyword>
<feature type="domain" description="Leucine-binding protein" evidence="4">
    <location>
        <begin position="31"/>
        <end position="393"/>
    </location>
</feature>
<evidence type="ECO:0000259" key="4">
    <source>
        <dbReference type="Pfam" id="PF13458"/>
    </source>
</evidence>
<reference evidence="5" key="1">
    <citation type="journal article" date="2021" name="Front. Microbiol.">
        <title>Comprehensive Comparative Genomics and Phenotyping of Methylobacterium Species.</title>
        <authorList>
            <person name="Alessa O."/>
            <person name="Ogura Y."/>
            <person name="Fujitani Y."/>
            <person name="Takami H."/>
            <person name="Hayashi T."/>
            <person name="Sahin N."/>
            <person name="Tani A."/>
        </authorList>
    </citation>
    <scope>NUCLEOTIDE SEQUENCE</scope>
    <source>
        <strain evidence="5">KCTC 52305</strain>
    </source>
</reference>
<dbReference type="Proteomes" id="UP001055167">
    <property type="component" value="Unassembled WGS sequence"/>
</dbReference>
<gene>
    <name evidence="5" type="ORF">OPKNFCMD_6725</name>
</gene>
<dbReference type="InterPro" id="IPR006311">
    <property type="entry name" value="TAT_signal"/>
</dbReference>
<dbReference type="InterPro" id="IPR051010">
    <property type="entry name" value="BCAA_transport"/>
</dbReference>
<sequence>MIRRRELLVGAGALSLAGLKGGAAAAAAPEVVVGVLYAMSGPSAQAGVDARHAIETALDIVNNDHDIDLPNARGAGLSGLGGAKIRLVFADHQADPQKGRAEAERLITQDKVSALFGCYQSAVSSTVSATAERYGVPFVCADSSSPSLHRKGLKYFFRPAAHDEMFSAAMFDFMDALRKKGQKIESVGLFFEDTIYGVDSANVQRKLAGERGYKVVADIKYKTNSPSLTAEVQQLKSANADVLMPTSYTTDAILLTKTMADLGYKPKSMIAQAAGFSEKVTYDTVGDKLQGLISRGSFSLDLAAKRPSVGAVNALYKARANRDLNDNTSREFMALIVLADALNRAGSTDGQKLREALAATDIPGARTIMPWSKVAFGPDGQNVNADPVLLQWVGGAFVTVFPEAAAVAPAKWPMNA</sequence>
<reference evidence="5" key="2">
    <citation type="submission" date="2021-08" db="EMBL/GenBank/DDBJ databases">
        <authorList>
            <person name="Tani A."/>
            <person name="Ola A."/>
            <person name="Ogura Y."/>
            <person name="Katsura K."/>
            <person name="Hayashi T."/>
        </authorList>
    </citation>
    <scope>NUCLEOTIDE SEQUENCE</scope>
    <source>
        <strain evidence="5">KCTC 52305</strain>
    </source>
</reference>
<keyword evidence="2" id="KW-0732">Signal</keyword>
<proteinExistence type="inferred from homology"/>
<dbReference type="InterPro" id="IPR028082">
    <property type="entry name" value="Peripla_BP_I"/>
</dbReference>
<dbReference type="EMBL" id="BPQH01000042">
    <property type="protein sequence ID" value="GJD53945.1"/>
    <property type="molecule type" value="Genomic_DNA"/>
</dbReference>
<dbReference type="SUPFAM" id="SSF53822">
    <property type="entry name" value="Periplasmic binding protein-like I"/>
    <property type="match status" value="1"/>
</dbReference>
<comment type="similarity">
    <text evidence="1">Belongs to the leucine-binding protein family.</text>
</comment>
<dbReference type="RefSeq" id="WP_128564959.1">
    <property type="nucleotide sequence ID" value="NZ_BPQH01000042.1"/>
</dbReference>
<evidence type="ECO:0000256" key="3">
    <source>
        <dbReference type="ARBA" id="ARBA00022970"/>
    </source>
</evidence>
<dbReference type="Pfam" id="PF13458">
    <property type="entry name" value="Peripla_BP_6"/>
    <property type="match status" value="1"/>
</dbReference>
<accession>A0ABQ4R9U2</accession>
<evidence type="ECO:0000313" key="6">
    <source>
        <dbReference type="Proteomes" id="UP001055167"/>
    </source>
</evidence>
<evidence type="ECO:0000256" key="2">
    <source>
        <dbReference type="ARBA" id="ARBA00022729"/>
    </source>
</evidence>
<dbReference type="InterPro" id="IPR028081">
    <property type="entry name" value="Leu-bd"/>
</dbReference>
<evidence type="ECO:0000313" key="5">
    <source>
        <dbReference type="EMBL" id="GJD53945.1"/>
    </source>
</evidence>
<dbReference type="PANTHER" id="PTHR30483">
    <property type="entry name" value="LEUCINE-SPECIFIC-BINDING PROTEIN"/>
    <property type="match status" value="1"/>
</dbReference>
<name>A0ABQ4R9U2_9HYPH</name>